<dbReference type="AlphaFoldDB" id="A0A2U2XDB8"/>
<dbReference type="Gene3D" id="1.10.3730.20">
    <property type="match status" value="1"/>
</dbReference>
<evidence type="ECO:0000313" key="7">
    <source>
        <dbReference type="EMBL" id="PWH85782.1"/>
    </source>
</evidence>
<feature type="transmembrane region" description="Helical" evidence="5">
    <location>
        <begin position="192"/>
        <end position="214"/>
    </location>
</feature>
<name>A0A2U2XDB8_9FLAO</name>
<dbReference type="EMBL" id="QFRJ01000004">
    <property type="protein sequence ID" value="PWH85782.1"/>
    <property type="molecule type" value="Genomic_DNA"/>
</dbReference>
<accession>A0A2U2XDB8</accession>
<protein>
    <submittedName>
        <fullName evidence="7">EamA family transporter</fullName>
    </submittedName>
</protein>
<dbReference type="RefSeq" id="WP_109359061.1">
    <property type="nucleotide sequence ID" value="NZ_QFRJ01000004.1"/>
</dbReference>
<sequence length="305" mass="33541">MNKGILYMILSGLCYIIVNVLVKILGEGPDQDIISGLQKYPIPEIILFRSIITFSICLAVIRSKGIPLLGNNKKWLVIRGVTGTIALTLYFYTLNNLPIAIAATIQYLSPIFTVILAIFILKEKVKPIQGLFFLIAFLGIVFISFSKYFSEDDSISNVNPLWIIVGVISAAFAGMAYNAIAKLRHTDAPITVVFYFPLIAIPIMAVLTAFDYVVPQGKEWGIILVIGVFTHIAQIFATKSLHSANTATVTPFKYLGSIYAFVLGLFLFDEIISLYAIAGMLLIIAGVLGNTIVRGRVLRKEKLGK</sequence>
<feature type="transmembrane region" description="Helical" evidence="5">
    <location>
        <begin position="161"/>
        <end position="180"/>
    </location>
</feature>
<dbReference type="PANTHER" id="PTHR22911">
    <property type="entry name" value="ACYL-MALONYL CONDENSING ENZYME-RELATED"/>
    <property type="match status" value="1"/>
</dbReference>
<gene>
    <name evidence="7" type="ORF">DIT68_06725</name>
</gene>
<dbReference type="OrthoDB" id="597549at2"/>
<comment type="caution">
    <text evidence="7">The sequence shown here is derived from an EMBL/GenBank/DDBJ whole genome shotgun (WGS) entry which is preliminary data.</text>
</comment>
<evidence type="ECO:0000256" key="2">
    <source>
        <dbReference type="ARBA" id="ARBA00022692"/>
    </source>
</evidence>
<feature type="transmembrane region" description="Helical" evidence="5">
    <location>
        <begin position="220"/>
        <end position="237"/>
    </location>
</feature>
<feature type="domain" description="EamA" evidence="6">
    <location>
        <begin position="161"/>
        <end position="289"/>
    </location>
</feature>
<evidence type="ECO:0000256" key="4">
    <source>
        <dbReference type="ARBA" id="ARBA00023136"/>
    </source>
</evidence>
<dbReference type="InterPro" id="IPR037185">
    <property type="entry name" value="EmrE-like"/>
</dbReference>
<feature type="transmembrane region" description="Helical" evidence="5">
    <location>
        <begin position="45"/>
        <end position="63"/>
    </location>
</feature>
<evidence type="ECO:0000313" key="8">
    <source>
        <dbReference type="Proteomes" id="UP000245370"/>
    </source>
</evidence>
<proteinExistence type="predicted"/>
<keyword evidence="4 5" id="KW-0472">Membrane</keyword>
<feature type="transmembrane region" description="Helical" evidence="5">
    <location>
        <begin position="5"/>
        <end position="25"/>
    </location>
</feature>
<dbReference type="Proteomes" id="UP000245370">
    <property type="component" value="Unassembled WGS sequence"/>
</dbReference>
<keyword evidence="8" id="KW-1185">Reference proteome</keyword>
<evidence type="ECO:0000256" key="3">
    <source>
        <dbReference type="ARBA" id="ARBA00022989"/>
    </source>
</evidence>
<feature type="transmembrane region" description="Helical" evidence="5">
    <location>
        <begin position="274"/>
        <end position="293"/>
    </location>
</feature>
<dbReference type="Pfam" id="PF00892">
    <property type="entry name" value="EamA"/>
    <property type="match status" value="2"/>
</dbReference>
<organism evidence="7 8">
    <name type="scientific">Brumimicrobium oceani</name>
    <dbReference type="NCBI Taxonomy" id="2100725"/>
    <lineage>
        <taxon>Bacteria</taxon>
        <taxon>Pseudomonadati</taxon>
        <taxon>Bacteroidota</taxon>
        <taxon>Flavobacteriia</taxon>
        <taxon>Flavobacteriales</taxon>
        <taxon>Crocinitomicaceae</taxon>
        <taxon>Brumimicrobium</taxon>
    </lineage>
</organism>
<evidence type="ECO:0000259" key="6">
    <source>
        <dbReference type="Pfam" id="PF00892"/>
    </source>
</evidence>
<dbReference type="PANTHER" id="PTHR22911:SF6">
    <property type="entry name" value="SOLUTE CARRIER FAMILY 35 MEMBER G1"/>
    <property type="match status" value="1"/>
</dbReference>
<dbReference type="InterPro" id="IPR000620">
    <property type="entry name" value="EamA_dom"/>
</dbReference>
<comment type="subcellular location">
    <subcellularLocation>
        <location evidence="1">Membrane</location>
        <topology evidence="1">Multi-pass membrane protein</topology>
    </subcellularLocation>
</comment>
<feature type="domain" description="EamA" evidence="6">
    <location>
        <begin position="3"/>
        <end position="144"/>
    </location>
</feature>
<dbReference type="SUPFAM" id="SSF103481">
    <property type="entry name" value="Multidrug resistance efflux transporter EmrE"/>
    <property type="match status" value="2"/>
</dbReference>
<evidence type="ECO:0000256" key="5">
    <source>
        <dbReference type="SAM" id="Phobius"/>
    </source>
</evidence>
<reference evidence="7 8" key="1">
    <citation type="submission" date="2018-05" db="EMBL/GenBank/DDBJ databases">
        <title>Brumimicrobium oceani sp. nov., isolated from coastal sediment.</title>
        <authorList>
            <person name="Kou Y."/>
        </authorList>
    </citation>
    <scope>NUCLEOTIDE SEQUENCE [LARGE SCALE GENOMIC DNA]</scope>
    <source>
        <strain evidence="7 8">C305</strain>
    </source>
</reference>
<reference evidence="7 8" key="2">
    <citation type="submission" date="2018-05" db="EMBL/GenBank/DDBJ databases">
        <authorList>
            <person name="Lanie J.A."/>
            <person name="Ng W.-L."/>
            <person name="Kazmierczak K.M."/>
            <person name="Andrzejewski T.M."/>
            <person name="Davidsen T.M."/>
            <person name="Wayne K.J."/>
            <person name="Tettelin H."/>
            <person name="Glass J.I."/>
            <person name="Rusch D."/>
            <person name="Podicherti R."/>
            <person name="Tsui H.-C.T."/>
            <person name="Winkler M.E."/>
        </authorList>
    </citation>
    <scope>NUCLEOTIDE SEQUENCE [LARGE SCALE GENOMIC DNA]</scope>
    <source>
        <strain evidence="7 8">C305</strain>
    </source>
</reference>
<dbReference type="GO" id="GO:0016020">
    <property type="term" value="C:membrane"/>
    <property type="evidence" value="ECO:0007669"/>
    <property type="project" value="UniProtKB-SubCell"/>
</dbReference>
<feature type="transmembrane region" description="Helical" evidence="5">
    <location>
        <begin position="128"/>
        <end position="149"/>
    </location>
</feature>
<feature type="transmembrane region" description="Helical" evidence="5">
    <location>
        <begin position="249"/>
        <end position="268"/>
    </location>
</feature>
<feature type="transmembrane region" description="Helical" evidence="5">
    <location>
        <begin position="99"/>
        <end position="121"/>
    </location>
</feature>
<feature type="transmembrane region" description="Helical" evidence="5">
    <location>
        <begin position="75"/>
        <end position="93"/>
    </location>
</feature>
<evidence type="ECO:0000256" key="1">
    <source>
        <dbReference type="ARBA" id="ARBA00004141"/>
    </source>
</evidence>
<keyword evidence="3 5" id="KW-1133">Transmembrane helix</keyword>
<keyword evidence="2 5" id="KW-0812">Transmembrane</keyword>